<protein>
    <submittedName>
        <fullName evidence="1">Uncharacterized protein</fullName>
    </submittedName>
</protein>
<evidence type="ECO:0000313" key="1">
    <source>
        <dbReference type="EMBL" id="KKN05444.1"/>
    </source>
</evidence>
<gene>
    <name evidence="1" type="ORF">LCGC14_1087390</name>
</gene>
<accession>A0A0F9MHU6</accession>
<dbReference type="AlphaFoldDB" id="A0A0F9MHU6"/>
<reference evidence="1" key="1">
    <citation type="journal article" date="2015" name="Nature">
        <title>Complex archaea that bridge the gap between prokaryotes and eukaryotes.</title>
        <authorList>
            <person name="Spang A."/>
            <person name="Saw J.H."/>
            <person name="Jorgensen S.L."/>
            <person name="Zaremba-Niedzwiedzka K."/>
            <person name="Martijn J."/>
            <person name="Lind A.E."/>
            <person name="van Eijk R."/>
            <person name="Schleper C."/>
            <person name="Guy L."/>
            <person name="Ettema T.J."/>
        </authorList>
    </citation>
    <scope>NUCLEOTIDE SEQUENCE</scope>
</reference>
<comment type="caution">
    <text evidence="1">The sequence shown here is derived from an EMBL/GenBank/DDBJ whole genome shotgun (WGS) entry which is preliminary data.</text>
</comment>
<proteinExistence type="predicted"/>
<organism evidence="1">
    <name type="scientific">marine sediment metagenome</name>
    <dbReference type="NCBI Taxonomy" id="412755"/>
    <lineage>
        <taxon>unclassified sequences</taxon>
        <taxon>metagenomes</taxon>
        <taxon>ecological metagenomes</taxon>
    </lineage>
</organism>
<dbReference type="EMBL" id="LAZR01004805">
    <property type="protein sequence ID" value="KKN05444.1"/>
    <property type="molecule type" value="Genomic_DNA"/>
</dbReference>
<name>A0A0F9MHU6_9ZZZZ</name>
<sequence length="110" mass="12296">MKGQGNDVEVVMEDQGLTTEEWLGQNADAAFPVLELLALRIAEDPKACKKVVDFAAQVHYESSNPYVNLSWLNDQPMGDDRPDPKEYITIEVEGMSKVILTAFLKILGRE</sequence>